<keyword evidence="5" id="KW-1185">Reference proteome</keyword>
<name>A0A9D4CEY0_DREPO</name>
<organism evidence="4 5">
    <name type="scientific">Dreissena polymorpha</name>
    <name type="common">Zebra mussel</name>
    <name type="synonym">Mytilus polymorpha</name>
    <dbReference type="NCBI Taxonomy" id="45954"/>
    <lineage>
        <taxon>Eukaryota</taxon>
        <taxon>Metazoa</taxon>
        <taxon>Spiralia</taxon>
        <taxon>Lophotrochozoa</taxon>
        <taxon>Mollusca</taxon>
        <taxon>Bivalvia</taxon>
        <taxon>Autobranchia</taxon>
        <taxon>Heteroconchia</taxon>
        <taxon>Euheterodonta</taxon>
        <taxon>Imparidentia</taxon>
        <taxon>Neoheterodontei</taxon>
        <taxon>Myida</taxon>
        <taxon>Dreissenoidea</taxon>
        <taxon>Dreissenidae</taxon>
        <taxon>Dreissena</taxon>
    </lineage>
</organism>
<dbReference type="Proteomes" id="UP000828390">
    <property type="component" value="Unassembled WGS sequence"/>
</dbReference>
<evidence type="ECO:0000313" key="5">
    <source>
        <dbReference type="Proteomes" id="UP000828390"/>
    </source>
</evidence>
<dbReference type="InterPro" id="IPR027806">
    <property type="entry name" value="HARBI1_dom"/>
</dbReference>
<reference evidence="4" key="1">
    <citation type="journal article" date="2019" name="bioRxiv">
        <title>The Genome of the Zebra Mussel, Dreissena polymorpha: A Resource for Invasive Species Research.</title>
        <authorList>
            <person name="McCartney M.A."/>
            <person name="Auch B."/>
            <person name="Kono T."/>
            <person name="Mallez S."/>
            <person name="Zhang Y."/>
            <person name="Obille A."/>
            <person name="Becker A."/>
            <person name="Abrahante J.E."/>
            <person name="Garbe J."/>
            <person name="Badalamenti J.P."/>
            <person name="Herman A."/>
            <person name="Mangelson H."/>
            <person name="Liachko I."/>
            <person name="Sullivan S."/>
            <person name="Sone E.D."/>
            <person name="Koren S."/>
            <person name="Silverstein K.A.T."/>
            <person name="Beckman K.B."/>
            <person name="Gohl D.M."/>
        </authorList>
    </citation>
    <scope>NUCLEOTIDE SEQUENCE</scope>
    <source>
        <strain evidence="4">Duluth1</strain>
        <tissue evidence="4">Whole animal</tissue>
    </source>
</reference>
<protein>
    <recommendedName>
        <fullName evidence="3">DDE Tnp4 domain-containing protein</fullName>
    </recommendedName>
</protein>
<comment type="caution">
    <text evidence="4">The sequence shown here is derived from an EMBL/GenBank/DDBJ whole genome shotgun (WGS) entry which is preliminary data.</text>
</comment>
<reference evidence="4" key="2">
    <citation type="submission" date="2020-11" db="EMBL/GenBank/DDBJ databases">
        <authorList>
            <person name="McCartney M.A."/>
            <person name="Auch B."/>
            <person name="Kono T."/>
            <person name="Mallez S."/>
            <person name="Becker A."/>
            <person name="Gohl D.M."/>
            <person name="Silverstein K.A.T."/>
            <person name="Koren S."/>
            <person name="Bechman K.B."/>
            <person name="Herman A."/>
            <person name="Abrahante J.E."/>
            <person name="Garbe J."/>
        </authorList>
    </citation>
    <scope>NUCLEOTIDE SEQUENCE</scope>
    <source>
        <strain evidence="4">Duluth1</strain>
        <tissue evidence="4">Whole animal</tissue>
    </source>
</reference>
<comment type="cofactor">
    <cofactor evidence="1">
        <name>a divalent metal cation</name>
        <dbReference type="ChEBI" id="CHEBI:60240"/>
    </cofactor>
</comment>
<gene>
    <name evidence="4" type="ORF">DPMN_049776</name>
</gene>
<accession>A0A9D4CEY0</accession>
<evidence type="ECO:0000259" key="3">
    <source>
        <dbReference type="Pfam" id="PF13359"/>
    </source>
</evidence>
<evidence type="ECO:0000313" key="4">
    <source>
        <dbReference type="EMBL" id="KAH3723978.1"/>
    </source>
</evidence>
<dbReference type="Pfam" id="PF13359">
    <property type="entry name" value="DDE_Tnp_4"/>
    <property type="match status" value="1"/>
</dbReference>
<feature type="domain" description="DDE Tnp4" evidence="3">
    <location>
        <begin position="2"/>
        <end position="51"/>
    </location>
</feature>
<keyword evidence="2" id="KW-0479">Metal-binding</keyword>
<proteinExistence type="predicted"/>
<dbReference type="GO" id="GO:0046872">
    <property type="term" value="F:metal ion binding"/>
    <property type="evidence" value="ECO:0007669"/>
    <property type="project" value="UniProtKB-KW"/>
</dbReference>
<sequence length="51" mass="5839">MFDANCLIKDIVPRWPGAVHDARNLRQSGLHQIMEQNLVHDQHQYLLGDSG</sequence>
<dbReference type="AlphaFoldDB" id="A0A9D4CEY0"/>
<evidence type="ECO:0000256" key="1">
    <source>
        <dbReference type="ARBA" id="ARBA00001968"/>
    </source>
</evidence>
<dbReference type="EMBL" id="JAIWYP010000012">
    <property type="protein sequence ID" value="KAH3723978.1"/>
    <property type="molecule type" value="Genomic_DNA"/>
</dbReference>
<evidence type="ECO:0000256" key="2">
    <source>
        <dbReference type="ARBA" id="ARBA00022723"/>
    </source>
</evidence>